<dbReference type="RefSeq" id="WP_341406698.1">
    <property type="nucleotide sequence ID" value="NZ_JBBUKT010000009.1"/>
</dbReference>
<evidence type="ECO:0000256" key="1">
    <source>
        <dbReference type="ARBA" id="ARBA00023125"/>
    </source>
</evidence>
<dbReference type="PRINTS" id="PR00455">
    <property type="entry name" value="HTHTETR"/>
</dbReference>
<dbReference type="InterPro" id="IPR009057">
    <property type="entry name" value="Homeodomain-like_sf"/>
</dbReference>
<dbReference type="PROSITE" id="PS50977">
    <property type="entry name" value="HTH_TETR_2"/>
    <property type="match status" value="1"/>
</dbReference>
<keyword evidence="1 2" id="KW-0238">DNA-binding</keyword>
<accession>A0ABU9AZJ4</accession>
<evidence type="ECO:0000256" key="2">
    <source>
        <dbReference type="PROSITE-ProRule" id="PRU00335"/>
    </source>
</evidence>
<dbReference type="PANTHER" id="PTHR43479:SF7">
    <property type="entry name" value="TETR-FAMILY TRANSCRIPTIONAL REGULATOR"/>
    <property type="match status" value="1"/>
</dbReference>
<dbReference type="Gene3D" id="1.10.357.10">
    <property type="entry name" value="Tetracycline Repressor, domain 2"/>
    <property type="match status" value="1"/>
</dbReference>
<evidence type="ECO:0000313" key="4">
    <source>
        <dbReference type="EMBL" id="MEK7952938.1"/>
    </source>
</evidence>
<dbReference type="InterPro" id="IPR050624">
    <property type="entry name" value="HTH-type_Tx_Regulator"/>
</dbReference>
<dbReference type="InterPro" id="IPR001647">
    <property type="entry name" value="HTH_TetR"/>
</dbReference>
<dbReference type="Pfam" id="PF00440">
    <property type="entry name" value="TetR_N"/>
    <property type="match status" value="1"/>
</dbReference>
<comment type="caution">
    <text evidence="4">The sequence shown here is derived from an EMBL/GenBank/DDBJ whole genome shotgun (WGS) entry which is preliminary data.</text>
</comment>
<gene>
    <name evidence="4" type="ORF">WKV53_20665</name>
</gene>
<dbReference type="PANTHER" id="PTHR43479">
    <property type="entry name" value="ACREF/ENVCD OPERON REPRESSOR-RELATED"/>
    <property type="match status" value="1"/>
</dbReference>
<keyword evidence="5" id="KW-1185">Reference proteome</keyword>
<organism evidence="4 5">
    <name type="scientific">Luteolibacter soli</name>
    <dbReference type="NCBI Taxonomy" id="3135280"/>
    <lineage>
        <taxon>Bacteria</taxon>
        <taxon>Pseudomonadati</taxon>
        <taxon>Verrucomicrobiota</taxon>
        <taxon>Verrucomicrobiia</taxon>
        <taxon>Verrucomicrobiales</taxon>
        <taxon>Verrucomicrobiaceae</taxon>
        <taxon>Luteolibacter</taxon>
    </lineage>
</organism>
<reference evidence="4 5" key="1">
    <citation type="submission" date="2024-04" db="EMBL/GenBank/DDBJ databases">
        <title>Luteolibacter sp. isolated from soil.</title>
        <authorList>
            <person name="An J."/>
        </authorList>
    </citation>
    <scope>NUCLEOTIDE SEQUENCE [LARGE SCALE GENOMIC DNA]</scope>
    <source>
        <strain evidence="4 5">Y139</strain>
    </source>
</reference>
<evidence type="ECO:0000313" key="5">
    <source>
        <dbReference type="Proteomes" id="UP001371305"/>
    </source>
</evidence>
<sequence length="195" mass="21072">MKRTRALLFQALQELLAEKGFEAISMQDIAERSTLNRGTIYLHYKDKFALLEALIEEKFRTLLEARMAGSSGGCPAALRQLILAVSDFFGNVGGGCSAHRGLFEPMVETAVRGVVRAFLLTGLEHSTRVTSRTDAELRATAATWAICGTVMEWSRTRPITAEELADAVQPLVAGGLFLDGKAPATPVCASVARSE</sequence>
<proteinExistence type="predicted"/>
<name>A0ABU9AZJ4_9BACT</name>
<dbReference type="SUPFAM" id="SSF46689">
    <property type="entry name" value="Homeodomain-like"/>
    <property type="match status" value="1"/>
</dbReference>
<dbReference type="EMBL" id="JBBUKT010000009">
    <property type="protein sequence ID" value="MEK7952938.1"/>
    <property type="molecule type" value="Genomic_DNA"/>
</dbReference>
<feature type="DNA-binding region" description="H-T-H motif" evidence="2">
    <location>
        <begin position="25"/>
        <end position="44"/>
    </location>
</feature>
<dbReference type="Proteomes" id="UP001371305">
    <property type="component" value="Unassembled WGS sequence"/>
</dbReference>
<evidence type="ECO:0000259" key="3">
    <source>
        <dbReference type="PROSITE" id="PS50977"/>
    </source>
</evidence>
<feature type="domain" description="HTH tetR-type" evidence="3">
    <location>
        <begin position="2"/>
        <end position="62"/>
    </location>
</feature>
<protein>
    <submittedName>
        <fullName evidence="4">TetR/AcrR family transcriptional regulator</fullName>
    </submittedName>
</protein>